<keyword evidence="2" id="KW-1185">Reference proteome</keyword>
<proteinExistence type="predicted"/>
<dbReference type="EMBL" id="SRXW01000023">
    <property type="protein sequence ID" value="TGY86960.1"/>
    <property type="molecule type" value="Genomic_DNA"/>
</dbReference>
<dbReference type="Proteomes" id="UP000308054">
    <property type="component" value="Unassembled WGS sequence"/>
</dbReference>
<comment type="caution">
    <text evidence="1">The sequence shown here is derived from an EMBL/GenBank/DDBJ whole genome shotgun (WGS) entry which is preliminary data.</text>
</comment>
<evidence type="ECO:0000313" key="2">
    <source>
        <dbReference type="Proteomes" id="UP000308054"/>
    </source>
</evidence>
<sequence length="104" mass="11529">MNGRLHTSEGITLAQKALELMSTHDIAPTPQHYSVWIAYASDSIPELCEALQKQIDRGGPIDEEFCDELYARFFTFRRIQDAVLDTGGAMSRELGAVVKTLEAA</sequence>
<dbReference type="AlphaFoldDB" id="A0A4S2GV06"/>
<accession>A0A4S2GV06</accession>
<reference evidence="1 2" key="1">
    <citation type="journal article" date="2017" name="Int. J. Syst. Evol. Microbiol.">
        <title>Marinicauda algicola sp. nov., isolated from a marine red alga Rhodosorus marinus.</title>
        <authorList>
            <person name="Jeong S.E."/>
            <person name="Jeon S.H."/>
            <person name="Chun B.H."/>
            <person name="Kim D.W."/>
            <person name="Jeon C.O."/>
        </authorList>
    </citation>
    <scope>NUCLEOTIDE SEQUENCE [LARGE SCALE GENOMIC DNA]</scope>
    <source>
        <strain evidence="1 2">JCM 31718</strain>
    </source>
</reference>
<name>A0A4S2GV06_9PROT</name>
<evidence type="ECO:0000313" key="1">
    <source>
        <dbReference type="EMBL" id="TGY86960.1"/>
    </source>
</evidence>
<organism evidence="1 2">
    <name type="scientific">Marinicauda algicola</name>
    <dbReference type="NCBI Taxonomy" id="2029849"/>
    <lineage>
        <taxon>Bacteria</taxon>
        <taxon>Pseudomonadati</taxon>
        <taxon>Pseudomonadota</taxon>
        <taxon>Alphaproteobacteria</taxon>
        <taxon>Maricaulales</taxon>
        <taxon>Maricaulaceae</taxon>
        <taxon>Marinicauda</taxon>
    </lineage>
</organism>
<gene>
    <name evidence="1" type="ORF">E5163_16620</name>
</gene>
<feature type="non-terminal residue" evidence="1">
    <location>
        <position position="104"/>
    </location>
</feature>
<protein>
    <submittedName>
        <fullName evidence="1">GGDEF domain-containing protein</fullName>
    </submittedName>
</protein>